<dbReference type="EMBL" id="JBIASD010000044">
    <property type="protein sequence ID" value="MFF3671333.1"/>
    <property type="molecule type" value="Genomic_DNA"/>
</dbReference>
<feature type="domain" description="MoxR-vWA-beta-propeller ternary system" evidence="1">
    <location>
        <begin position="6"/>
        <end position="105"/>
    </location>
</feature>
<dbReference type="Pfam" id="PF19921">
    <property type="entry name" value="bpX5"/>
    <property type="match status" value="1"/>
</dbReference>
<name>A0ABW6T4D0_9ACTN</name>
<sequence>MGFALGWVRREPPLRAVAVAGSGSVAVSLAGSVRSRVAEGAALRVAAADDWLLVLGDSEDLPWADGACYLGLDGGLLVPTTRAPMPSAVLWRDHLLAGERGGKLAVLMPGQALVTDVPIRPVDPTSIPLLVGK</sequence>
<evidence type="ECO:0000313" key="2">
    <source>
        <dbReference type="EMBL" id="MFF3671333.1"/>
    </source>
</evidence>
<comment type="caution">
    <text evidence="2">The sequence shown here is derived from an EMBL/GenBank/DDBJ whole genome shotgun (WGS) entry which is preliminary data.</text>
</comment>
<keyword evidence="3" id="KW-1185">Reference proteome</keyword>
<protein>
    <recommendedName>
        <fullName evidence="1">MoxR-vWA-beta-propeller ternary system domain-containing protein</fullName>
    </recommendedName>
</protein>
<evidence type="ECO:0000313" key="3">
    <source>
        <dbReference type="Proteomes" id="UP001602013"/>
    </source>
</evidence>
<dbReference type="Proteomes" id="UP001602013">
    <property type="component" value="Unassembled WGS sequence"/>
</dbReference>
<gene>
    <name evidence="2" type="ORF">ACFYXI_37690</name>
</gene>
<reference evidence="2 3" key="1">
    <citation type="submission" date="2024-10" db="EMBL/GenBank/DDBJ databases">
        <title>The Natural Products Discovery Center: Release of the First 8490 Sequenced Strains for Exploring Actinobacteria Biosynthetic Diversity.</title>
        <authorList>
            <person name="Kalkreuter E."/>
            <person name="Kautsar S.A."/>
            <person name="Yang D."/>
            <person name="Bader C.D."/>
            <person name="Teijaro C.N."/>
            <person name="Fluegel L."/>
            <person name="Davis C.M."/>
            <person name="Simpson J.R."/>
            <person name="Lauterbach L."/>
            <person name="Steele A.D."/>
            <person name="Gui C."/>
            <person name="Meng S."/>
            <person name="Li G."/>
            <person name="Viehrig K."/>
            <person name="Ye F."/>
            <person name="Su P."/>
            <person name="Kiefer A.F."/>
            <person name="Nichols A."/>
            <person name="Cepeda A.J."/>
            <person name="Yan W."/>
            <person name="Fan B."/>
            <person name="Jiang Y."/>
            <person name="Adhikari A."/>
            <person name="Zheng C.-J."/>
            <person name="Schuster L."/>
            <person name="Cowan T.M."/>
            <person name="Smanski M.J."/>
            <person name="Chevrette M.G."/>
            <person name="De Carvalho L.P.S."/>
            <person name="Shen B."/>
        </authorList>
    </citation>
    <scope>NUCLEOTIDE SEQUENCE [LARGE SCALE GENOMIC DNA]</scope>
    <source>
        <strain evidence="2 3">NPDC002173</strain>
    </source>
</reference>
<organism evidence="2 3">
    <name type="scientific">Microtetraspora malaysiensis</name>
    <dbReference type="NCBI Taxonomy" id="161358"/>
    <lineage>
        <taxon>Bacteria</taxon>
        <taxon>Bacillati</taxon>
        <taxon>Actinomycetota</taxon>
        <taxon>Actinomycetes</taxon>
        <taxon>Streptosporangiales</taxon>
        <taxon>Streptosporangiaceae</taxon>
        <taxon>Microtetraspora</taxon>
    </lineage>
</organism>
<proteinExistence type="predicted"/>
<evidence type="ECO:0000259" key="1">
    <source>
        <dbReference type="Pfam" id="PF19921"/>
    </source>
</evidence>
<dbReference type="InterPro" id="IPR045548">
    <property type="entry name" value="bpX5"/>
</dbReference>
<dbReference type="RefSeq" id="WP_387417518.1">
    <property type="nucleotide sequence ID" value="NZ_CP191998.1"/>
</dbReference>
<accession>A0ABW6T4D0</accession>